<evidence type="ECO:0000256" key="6">
    <source>
        <dbReference type="SAM" id="Phobius"/>
    </source>
</evidence>
<dbReference type="Pfam" id="PF17123">
    <property type="entry name" value="zf-RING_11"/>
    <property type="match status" value="1"/>
</dbReference>
<evidence type="ECO:0000256" key="5">
    <source>
        <dbReference type="SAM" id="MobiDB-lite"/>
    </source>
</evidence>
<evidence type="ECO:0000256" key="4">
    <source>
        <dbReference type="PROSITE-ProRule" id="PRU00175"/>
    </source>
</evidence>
<name>A0A6P5H409_ANACO</name>
<dbReference type="AlphaFoldDB" id="A0A6P5H409"/>
<feature type="region of interest" description="Disordered" evidence="5">
    <location>
        <begin position="61"/>
        <end position="91"/>
    </location>
</feature>
<dbReference type="GeneID" id="109728608"/>
<dbReference type="InterPro" id="IPR001841">
    <property type="entry name" value="Znf_RING"/>
</dbReference>
<evidence type="ECO:0000259" key="7">
    <source>
        <dbReference type="PROSITE" id="PS50089"/>
    </source>
</evidence>
<feature type="transmembrane region" description="Helical" evidence="6">
    <location>
        <begin position="33"/>
        <end position="56"/>
    </location>
</feature>
<evidence type="ECO:0000313" key="9">
    <source>
        <dbReference type="RefSeq" id="XP_020114652.1"/>
    </source>
</evidence>
<dbReference type="Gene3D" id="3.30.40.10">
    <property type="entry name" value="Zinc/RING finger domain, C3HC4 (zinc finger)"/>
    <property type="match status" value="1"/>
</dbReference>
<sequence>MSTTTTTTTTNSNSKSNWGPYAGAADFGANMGIILAALFAAVALALSANAAIRFLLSRHRRRNRQHPQPADADPEKQQQDQQQLPPPPPPSVLLTFSSASAVKSSECAICLTEFAEGDRVRVLPACAHGFHGGCVESWWLQSAATATAAPARRQSCPTCRASCCLQTATAPAGGGAS</sequence>
<dbReference type="InterPro" id="IPR052788">
    <property type="entry name" value="RING-type_E3_ligase_ATL"/>
</dbReference>
<keyword evidence="1" id="KW-0479">Metal-binding</keyword>
<dbReference type="SUPFAM" id="SSF57850">
    <property type="entry name" value="RING/U-box"/>
    <property type="match status" value="1"/>
</dbReference>
<organism evidence="8 9">
    <name type="scientific">Ananas comosus</name>
    <name type="common">Pineapple</name>
    <name type="synonym">Ananas ananas</name>
    <dbReference type="NCBI Taxonomy" id="4615"/>
    <lineage>
        <taxon>Eukaryota</taxon>
        <taxon>Viridiplantae</taxon>
        <taxon>Streptophyta</taxon>
        <taxon>Embryophyta</taxon>
        <taxon>Tracheophyta</taxon>
        <taxon>Spermatophyta</taxon>
        <taxon>Magnoliopsida</taxon>
        <taxon>Liliopsida</taxon>
        <taxon>Poales</taxon>
        <taxon>Bromeliaceae</taxon>
        <taxon>Bromelioideae</taxon>
        <taxon>Ananas</taxon>
    </lineage>
</organism>
<dbReference type="PROSITE" id="PS50089">
    <property type="entry name" value="ZF_RING_2"/>
    <property type="match status" value="1"/>
</dbReference>
<evidence type="ECO:0000256" key="1">
    <source>
        <dbReference type="ARBA" id="ARBA00022723"/>
    </source>
</evidence>
<keyword evidence="6" id="KW-1133">Transmembrane helix</keyword>
<dbReference type="Proteomes" id="UP000515123">
    <property type="component" value="Linkage group 24"/>
</dbReference>
<reference evidence="8" key="1">
    <citation type="journal article" date="2015" name="Nat. Genet.">
        <title>The pineapple genome and the evolution of CAM photosynthesis.</title>
        <authorList>
            <person name="Ming R."/>
            <person name="VanBuren R."/>
            <person name="Wai C.M."/>
            <person name="Tang H."/>
            <person name="Schatz M.C."/>
            <person name="Bowers J.E."/>
            <person name="Lyons E."/>
            <person name="Wang M.L."/>
            <person name="Chen J."/>
            <person name="Biggers E."/>
            <person name="Zhang J."/>
            <person name="Huang L."/>
            <person name="Zhang L."/>
            <person name="Miao W."/>
            <person name="Zhang J."/>
            <person name="Ye Z."/>
            <person name="Miao C."/>
            <person name="Lin Z."/>
            <person name="Wang H."/>
            <person name="Zhou H."/>
            <person name="Yim W.C."/>
            <person name="Priest H.D."/>
            <person name="Zheng C."/>
            <person name="Woodhouse M."/>
            <person name="Edger P.P."/>
            <person name="Guyot R."/>
            <person name="Guo H.B."/>
            <person name="Guo H."/>
            <person name="Zheng G."/>
            <person name="Singh R."/>
            <person name="Sharma A."/>
            <person name="Min X."/>
            <person name="Zheng Y."/>
            <person name="Lee H."/>
            <person name="Gurtowski J."/>
            <person name="Sedlazeck F.J."/>
            <person name="Harkess A."/>
            <person name="McKain M.R."/>
            <person name="Liao Z."/>
            <person name="Fang J."/>
            <person name="Liu J."/>
            <person name="Zhang X."/>
            <person name="Zhang Q."/>
            <person name="Hu W."/>
            <person name="Qin Y."/>
            <person name="Wang K."/>
            <person name="Chen L.Y."/>
            <person name="Shirley N."/>
            <person name="Lin Y.R."/>
            <person name="Liu L.Y."/>
            <person name="Hernandez A.G."/>
            <person name="Wright C.L."/>
            <person name="Bulone V."/>
            <person name="Tuskan G.A."/>
            <person name="Heath K."/>
            <person name="Zee F."/>
            <person name="Moore P.H."/>
            <person name="Sunkar R."/>
            <person name="Leebens-Mack J.H."/>
            <person name="Mockler T."/>
            <person name="Bennetzen J.L."/>
            <person name="Freeling M."/>
            <person name="Sankoff D."/>
            <person name="Paterson A.H."/>
            <person name="Zhu X."/>
            <person name="Yang X."/>
            <person name="Smith J.A."/>
            <person name="Cushman J.C."/>
            <person name="Paull R.E."/>
            <person name="Yu Q."/>
        </authorList>
    </citation>
    <scope>NUCLEOTIDE SEQUENCE [LARGE SCALE GENOMIC DNA]</scope>
    <source>
        <strain evidence="8">cv. F153</strain>
    </source>
</reference>
<proteinExistence type="predicted"/>
<evidence type="ECO:0000256" key="3">
    <source>
        <dbReference type="ARBA" id="ARBA00022833"/>
    </source>
</evidence>
<dbReference type="GO" id="GO:0008270">
    <property type="term" value="F:zinc ion binding"/>
    <property type="evidence" value="ECO:0007669"/>
    <property type="project" value="UniProtKB-KW"/>
</dbReference>
<keyword evidence="8" id="KW-1185">Reference proteome</keyword>
<evidence type="ECO:0000256" key="2">
    <source>
        <dbReference type="ARBA" id="ARBA00022771"/>
    </source>
</evidence>
<dbReference type="OrthoDB" id="8062037at2759"/>
<keyword evidence="6" id="KW-0472">Membrane</keyword>
<dbReference type="InterPro" id="IPR013083">
    <property type="entry name" value="Znf_RING/FYVE/PHD"/>
</dbReference>
<keyword evidence="3" id="KW-0862">Zinc</keyword>
<keyword evidence="6" id="KW-0812">Transmembrane</keyword>
<dbReference type="PANTHER" id="PTHR45798:SF88">
    <property type="entry name" value="RING-H2 FINGER PROTEIN ATL61-RELATED"/>
    <property type="match status" value="1"/>
</dbReference>
<evidence type="ECO:0000313" key="8">
    <source>
        <dbReference type="Proteomes" id="UP000515123"/>
    </source>
</evidence>
<protein>
    <submittedName>
        <fullName evidence="9">RING-H2 finger protein ATL79-like</fullName>
    </submittedName>
</protein>
<dbReference type="RefSeq" id="XP_020114652.1">
    <property type="nucleotide sequence ID" value="XM_020259063.1"/>
</dbReference>
<accession>A0A6P5H409</accession>
<keyword evidence="2 4" id="KW-0863">Zinc-finger</keyword>
<reference evidence="9" key="2">
    <citation type="submission" date="2025-08" db="UniProtKB">
        <authorList>
            <consortium name="RefSeq"/>
        </authorList>
    </citation>
    <scope>IDENTIFICATION</scope>
    <source>
        <tissue evidence="9">Leaf</tissue>
    </source>
</reference>
<gene>
    <name evidence="9" type="primary">LOC109728608</name>
</gene>
<dbReference type="SMART" id="SM00184">
    <property type="entry name" value="RING"/>
    <property type="match status" value="1"/>
</dbReference>
<dbReference type="PANTHER" id="PTHR45798">
    <property type="entry name" value="RING-H2 FINGER PROTEIN ATL61-RELATED-RELATED"/>
    <property type="match status" value="1"/>
</dbReference>
<feature type="domain" description="RING-type" evidence="7">
    <location>
        <begin position="107"/>
        <end position="160"/>
    </location>
</feature>